<evidence type="ECO:0000313" key="3">
    <source>
        <dbReference type="Proteomes" id="UP000285258"/>
    </source>
</evidence>
<keyword evidence="1" id="KW-0812">Transmembrane</keyword>
<name>A0A423ULW1_9ACTN</name>
<feature type="transmembrane region" description="Helical" evidence="1">
    <location>
        <begin position="38"/>
        <end position="59"/>
    </location>
</feature>
<dbReference type="GeneID" id="97353275"/>
<gene>
    <name evidence="2" type="ORF">DMP12_04870</name>
</gene>
<evidence type="ECO:0000256" key="1">
    <source>
        <dbReference type="SAM" id="Phobius"/>
    </source>
</evidence>
<dbReference type="EMBL" id="QIBW01000004">
    <property type="protein sequence ID" value="ROT90824.1"/>
    <property type="molecule type" value="Genomic_DNA"/>
</dbReference>
<proteinExistence type="predicted"/>
<organism evidence="2 3">
    <name type="scientific">Gordonibacter urolithinfaciens</name>
    <dbReference type="NCBI Taxonomy" id="1335613"/>
    <lineage>
        <taxon>Bacteria</taxon>
        <taxon>Bacillati</taxon>
        <taxon>Actinomycetota</taxon>
        <taxon>Coriobacteriia</taxon>
        <taxon>Eggerthellales</taxon>
        <taxon>Eggerthellaceae</taxon>
        <taxon>Gordonibacter</taxon>
    </lineage>
</organism>
<dbReference type="AlphaFoldDB" id="A0A423ULW1"/>
<reference evidence="3" key="1">
    <citation type="submission" date="2018-05" db="EMBL/GenBank/DDBJ databases">
        <title>Genome Sequencing of selected type strains of the family Eggerthellaceae.</title>
        <authorList>
            <person name="Danylec N."/>
            <person name="Stoll D.A."/>
            <person name="Doetsch A."/>
            <person name="Huch M."/>
        </authorList>
    </citation>
    <scope>NUCLEOTIDE SEQUENCE [LARGE SCALE GENOMIC DNA]</scope>
    <source>
        <strain evidence="3">DSM 27213</strain>
    </source>
</reference>
<dbReference type="Proteomes" id="UP000285258">
    <property type="component" value="Unassembled WGS sequence"/>
</dbReference>
<comment type="caution">
    <text evidence="2">The sequence shown here is derived from an EMBL/GenBank/DDBJ whole genome shotgun (WGS) entry which is preliminary data.</text>
</comment>
<keyword evidence="1" id="KW-1133">Transmembrane helix</keyword>
<sequence>MNDAGRAVNAPTISSADAVAEAACDNGRRILGFSPEQLIAACGLALMGIAVLVGSNYSLSIAKGDFRLDLRPAC</sequence>
<keyword evidence="1" id="KW-0472">Membrane</keyword>
<dbReference type="RefSeq" id="WP_096227031.1">
    <property type="nucleotide sequence ID" value="NZ_BAABZN010000001.1"/>
</dbReference>
<evidence type="ECO:0000313" key="2">
    <source>
        <dbReference type="EMBL" id="ROT90824.1"/>
    </source>
</evidence>
<accession>A0A423ULW1</accession>
<protein>
    <submittedName>
        <fullName evidence="2">Uncharacterized protein</fullName>
    </submittedName>
</protein>